<organism evidence="1 2">
    <name type="scientific">Anas platyrhynchos</name>
    <name type="common">Mallard</name>
    <name type="synonym">Anas boschas</name>
    <dbReference type="NCBI Taxonomy" id="8839"/>
    <lineage>
        <taxon>Eukaryota</taxon>
        <taxon>Metazoa</taxon>
        <taxon>Chordata</taxon>
        <taxon>Craniata</taxon>
        <taxon>Vertebrata</taxon>
        <taxon>Euteleostomi</taxon>
        <taxon>Archelosauria</taxon>
        <taxon>Archosauria</taxon>
        <taxon>Dinosauria</taxon>
        <taxon>Saurischia</taxon>
        <taxon>Theropoda</taxon>
        <taxon>Coelurosauria</taxon>
        <taxon>Aves</taxon>
        <taxon>Neognathae</taxon>
        <taxon>Galloanserae</taxon>
        <taxon>Anseriformes</taxon>
        <taxon>Anatidae</taxon>
        <taxon>Anatinae</taxon>
        <taxon>Anas</taxon>
    </lineage>
</organism>
<dbReference type="EMBL" id="KB743509">
    <property type="protein sequence ID" value="EOA98413.1"/>
    <property type="molecule type" value="Genomic_DNA"/>
</dbReference>
<gene>
    <name evidence="1" type="ORF">Anapl_08807</name>
</gene>
<keyword evidence="2" id="KW-1185">Reference proteome</keyword>
<reference evidence="2" key="1">
    <citation type="journal article" date="2013" name="Nat. Genet.">
        <title>The duck genome and transcriptome provide insight into an avian influenza virus reservoir species.</title>
        <authorList>
            <person name="Huang Y."/>
            <person name="Li Y."/>
            <person name="Burt D.W."/>
            <person name="Chen H."/>
            <person name="Zhang Y."/>
            <person name="Qian W."/>
            <person name="Kim H."/>
            <person name="Gan S."/>
            <person name="Zhao Y."/>
            <person name="Li J."/>
            <person name="Yi K."/>
            <person name="Feng H."/>
            <person name="Zhu P."/>
            <person name="Li B."/>
            <person name="Liu Q."/>
            <person name="Fairley S."/>
            <person name="Magor K.E."/>
            <person name="Du Z."/>
            <person name="Hu X."/>
            <person name="Goodman L."/>
            <person name="Tafer H."/>
            <person name="Vignal A."/>
            <person name="Lee T."/>
            <person name="Kim K.W."/>
            <person name="Sheng Z."/>
            <person name="An Y."/>
            <person name="Searle S."/>
            <person name="Herrero J."/>
            <person name="Groenen M.A."/>
            <person name="Crooijmans R.P."/>
            <person name="Faraut T."/>
            <person name="Cai Q."/>
            <person name="Webster R.G."/>
            <person name="Aldridge J.R."/>
            <person name="Warren W.C."/>
            <person name="Bartschat S."/>
            <person name="Kehr S."/>
            <person name="Marz M."/>
            <person name="Stadler P.F."/>
            <person name="Smith J."/>
            <person name="Kraus R.H."/>
            <person name="Zhao Y."/>
            <person name="Ren L."/>
            <person name="Fei J."/>
            <person name="Morisson M."/>
            <person name="Kaiser P."/>
            <person name="Griffin D.K."/>
            <person name="Rao M."/>
            <person name="Pitel F."/>
            <person name="Wang J."/>
            <person name="Li N."/>
        </authorList>
    </citation>
    <scope>NUCLEOTIDE SEQUENCE [LARGE SCALE GENOMIC DNA]</scope>
</reference>
<dbReference type="Proteomes" id="UP000296049">
    <property type="component" value="Unassembled WGS sequence"/>
</dbReference>
<name>R0KYS7_ANAPL</name>
<evidence type="ECO:0000313" key="1">
    <source>
        <dbReference type="EMBL" id="EOA98413.1"/>
    </source>
</evidence>
<protein>
    <submittedName>
        <fullName evidence="1">Uncharacterized protein</fullName>
    </submittedName>
</protein>
<accession>R0KYS7</accession>
<dbReference type="AlphaFoldDB" id="R0KYS7"/>
<evidence type="ECO:0000313" key="2">
    <source>
        <dbReference type="Proteomes" id="UP000296049"/>
    </source>
</evidence>
<proteinExistence type="predicted"/>
<sequence length="114" mass="13033">MLQKEQGAEFPHGVINPYFERDFETRGCSLQQGSEAARLLGNSRLRPCSTGLRAEEKEDRAAAEQPVANQWANHLGKEPGTRNQCEWIKEARNKSSGSVQLKILLLYKYNWERN</sequence>